<dbReference type="InterPro" id="IPR012337">
    <property type="entry name" value="RNaseH-like_sf"/>
</dbReference>
<dbReference type="InterPro" id="IPR002559">
    <property type="entry name" value="Transposase_11"/>
</dbReference>
<evidence type="ECO:0000313" key="3">
    <source>
        <dbReference type="Proteomes" id="UP000322025"/>
    </source>
</evidence>
<sequence length="575" mass="67022">MRVVTSKSKNAESFYISKGYVNDKGVSTSVIVRKLGTLKELLPEHGPTRDDVMAWAKEQARIETLKYKQEKEEKQIKLTFHAGRLLDYHKQTFFRGGYLFLQFIYYQMQMNKICRKLKQRYKFKYDINAILSDLIYARILEPCSKRSSYKAASEFLEKPSYELHDIYRALDVLCAECDMIQAEVYKNSHFMGERNDKILYYDCSNYYFEIEQEDGSKKYGKSKEHRPNPIIQMGLFMDGDGIPLAFSLFPGNANEQTSLKPLEKKALGEFGCQKFIYCSDAGLGSESIREYNHMGERAYIVTQSIKKLKKEEKEWALSPQGFKRVSDDKPVDITKLPEDDKGLYYKDEPYTTQKLHQRLIITYSPKYALYQKSIRDKQVERAQKILDSGNAKKNRKNPNDPARFIGKMAVTKDGEAANIKQYLDEDKIADEAQYDGLYAVCTDLLDDGIGDILKVSEGRWQIEECFRIMKTDFSARPVYLRDENRVKAHFLICFLALTVYRYLEKKLDSKYTCEELLDTLKAMNFAGIQEQGFIPLYRREKITDDLHEACGFRTDYQFITKSKMRTIQKKSKGKE</sequence>
<dbReference type="GO" id="GO:0003677">
    <property type="term" value="F:DNA binding"/>
    <property type="evidence" value="ECO:0007669"/>
    <property type="project" value="InterPro"/>
</dbReference>
<gene>
    <name evidence="2" type="ORF">FNY66_02495</name>
</gene>
<proteinExistence type="predicted"/>
<comment type="caution">
    <text evidence="2">The sequence shown here is derived from an EMBL/GenBank/DDBJ whole genome shotgun (WGS) entry which is preliminary data.</text>
</comment>
<keyword evidence="3" id="KW-1185">Reference proteome</keyword>
<dbReference type="GO" id="GO:0004803">
    <property type="term" value="F:transposase activity"/>
    <property type="evidence" value="ECO:0007669"/>
    <property type="project" value="InterPro"/>
</dbReference>
<organism evidence="2 3">
    <name type="scientific">Mediterraneibacter catenae</name>
    <dbReference type="NCBI Taxonomy" id="2594882"/>
    <lineage>
        <taxon>Bacteria</taxon>
        <taxon>Bacillati</taxon>
        <taxon>Bacillota</taxon>
        <taxon>Clostridia</taxon>
        <taxon>Lachnospirales</taxon>
        <taxon>Lachnospiraceae</taxon>
        <taxon>Mediterraneibacter</taxon>
    </lineage>
</organism>
<dbReference type="AlphaFoldDB" id="A0A5M9I042"/>
<protein>
    <submittedName>
        <fullName evidence="2">IS1634 family transposase</fullName>
    </submittedName>
</protein>
<dbReference type="Pfam" id="PF01609">
    <property type="entry name" value="DDE_Tnp_1"/>
    <property type="match status" value="1"/>
</dbReference>
<dbReference type="SUPFAM" id="SSF53098">
    <property type="entry name" value="Ribonuclease H-like"/>
    <property type="match status" value="1"/>
</dbReference>
<accession>A0A5M9I042</accession>
<dbReference type="PANTHER" id="PTHR34614:SF2">
    <property type="entry name" value="TRANSPOSASE IS4-LIKE DOMAIN-CONTAINING PROTEIN"/>
    <property type="match status" value="1"/>
</dbReference>
<feature type="domain" description="Transposase IS4-like" evidence="1">
    <location>
        <begin position="213"/>
        <end position="498"/>
    </location>
</feature>
<evidence type="ECO:0000313" key="2">
    <source>
        <dbReference type="EMBL" id="KAA8502520.1"/>
    </source>
</evidence>
<evidence type="ECO:0000259" key="1">
    <source>
        <dbReference type="Pfam" id="PF01609"/>
    </source>
</evidence>
<dbReference type="NCBIfam" id="NF033559">
    <property type="entry name" value="transpos_IS1634"/>
    <property type="match status" value="1"/>
</dbReference>
<dbReference type="InterPro" id="IPR047654">
    <property type="entry name" value="IS1634_transpos"/>
</dbReference>
<dbReference type="EMBL" id="VMSO01000002">
    <property type="protein sequence ID" value="KAA8502520.1"/>
    <property type="molecule type" value="Genomic_DNA"/>
</dbReference>
<dbReference type="RefSeq" id="WP_150310188.1">
    <property type="nucleotide sequence ID" value="NZ_VMSO01000002.1"/>
</dbReference>
<dbReference type="PANTHER" id="PTHR34614">
    <property type="match status" value="1"/>
</dbReference>
<reference evidence="2" key="1">
    <citation type="submission" date="2019-07" db="EMBL/GenBank/DDBJ databases">
        <authorList>
            <person name="Wongkuna S."/>
            <person name="Scaria J."/>
        </authorList>
    </citation>
    <scope>NUCLEOTIDE SEQUENCE [LARGE SCALE GENOMIC DNA]</scope>
    <source>
        <strain evidence="2">SW178</strain>
    </source>
</reference>
<dbReference type="GO" id="GO:0006313">
    <property type="term" value="P:DNA transposition"/>
    <property type="evidence" value="ECO:0007669"/>
    <property type="project" value="InterPro"/>
</dbReference>
<dbReference type="Proteomes" id="UP000322025">
    <property type="component" value="Unassembled WGS sequence"/>
</dbReference>
<name>A0A5M9I042_9FIRM</name>
<dbReference type="OrthoDB" id="9767746at2"/>